<dbReference type="PANTHER" id="PTHR48050">
    <property type="entry name" value="STEROL 3-BETA-GLUCOSYLTRANSFERASE"/>
    <property type="match status" value="1"/>
</dbReference>
<dbReference type="Pfam" id="PF03033">
    <property type="entry name" value="Glyco_transf_28"/>
    <property type="match status" value="1"/>
</dbReference>
<dbReference type="FunFam" id="3.40.50.2000:FF:000029">
    <property type="entry name" value="Sterol 3-beta-glucosyltransferase"/>
    <property type="match status" value="1"/>
</dbReference>
<feature type="region of interest" description="Disordered" evidence="2">
    <location>
        <begin position="409"/>
        <end position="430"/>
    </location>
</feature>
<name>A0AAX4JZ62_9TREE</name>
<feature type="region of interest" description="Disordered" evidence="2">
    <location>
        <begin position="67"/>
        <end position="139"/>
    </location>
</feature>
<feature type="compositionally biased region" description="Basic and acidic residues" evidence="2">
    <location>
        <begin position="112"/>
        <end position="123"/>
    </location>
</feature>
<dbReference type="Gene3D" id="3.40.50.2000">
    <property type="entry name" value="Glycogen Phosphorylase B"/>
    <property type="match status" value="1"/>
</dbReference>
<proteinExistence type="predicted"/>
<dbReference type="RefSeq" id="XP_066077410.1">
    <property type="nucleotide sequence ID" value="XM_066221313.1"/>
</dbReference>
<feature type="compositionally biased region" description="Polar residues" evidence="2">
    <location>
        <begin position="11"/>
        <end position="26"/>
    </location>
</feature>
<feature type="region of interest" description="Disordered" evidence="2">
    <location>
        <begin position="246"/>
        <end position="265"/>
    </location>
</feature>
<protein>
    <recommendedName>
        <fullName evidence="3">Glycosyltransferase family 28 N-terminal domain-containing protein</fullName>
    </recommendedName>
</protein>
<dbReference type="AlphaFoldDB" id="A0AAX4JZ62"/>
<feature type="region of interest" description="Disordered" evidence="2">
    <location>
        <begin position="171"/>
        <end position="190"/>
    </location>
</feature>
<dbReference type="Proteomes" id="UP001355207">
    <property type="component" value="Chromosome 7"/>
</dbReference>
<gene>
    <name evidence="4" type="ORF">L201_005583</name>
</gene>
<dbReference type="GO" id="GO:0016125">
    <property type="term" value="P:sterol metabolic process"/>
    <property type="evidence" value="ECO:0007669"/>
    <property type="project" value="TreeGrafter"/>
</dbReference>
<keyword evidence="5" id="KW-1185">Reference proteome</keyword>
<evidence type="ECO:0000256" key="1">
    <source>
        <dbReference type="ARBA" id="ARBA00022679"/>
    </source>
</evidence>
<evidence type="ECO:0000256" key="2">
    <source>
        <dbReference type="SAM" id="MobiDB-lite"/>
    </source>
</evidence>
<evidence type="ECO:0000313" key="4">
    <source>
        <dbReference type="EMBL" id="WWC90647.1"/>
    </source>
</evidence>
<dbReference type="EMBL" id="CP144104">
    <property type="protein sequence ID" value="WWC90647.1"/>
    <property type="molecule type" value="Genomic_DNA"/>
</dbReference>
<feature type="region of interest" description="Disordered" evidence="2">
    <location>
        <begin position="1"/>
        <end position="50"/>
    </location>
</feature>
<evidence type="ECO:0000313" key="5">
    <source>
        <dbReference type="Proteomes" id="UP001355207"/>
    </source>
</evidence>
<feature type="domain" description="Glycosyltransferase family 28 N-terminal" evidence="3">
    <location>
        <begin position="652"/>
        <end position="695"/>
    </location>
</feature>
<dbReference type="GO" id="GO:0005975">
    <property type="term" value="P:carbohydrate metabolic process"/>
    <property type="evidence" value="ECO:0007669"/>
    <property type="project" value="InterPro"/>
</dbReference>
<dbReference type="InterPro" id="IPR002213">
    <property type="entry name" value="UDP_glucos_trans"/>
</dbReference>
<dbReference type="PANTHER" id="PTHR48050:SF26">
    <property type="entry name" value="STEROL 3-BETA-GLUCOSYLTRANSFERASE"/>
    <property type="match status" value="1"/>
</dbReference>
<keyword evidence="1" id="KW-0808">Transferase</keyword>
<evidence type="ECO:0000259" key="3">
    <source>
        <dbReference type="Pfam" id="PF03033"/>
    </source>
</evidence>
<dbReference type="GeneID" id="91096253"/>
<sequence length="919" mass="102557">MPAVGKKLTSIFISSPSNSPRLNPTRSEIPVPSISNKNSQTPKQVCRSGMPCSSQLFDMFKIMASGNTDSTLTGEVDSDEEEANSSGVSNSSTAVEEQQEQREVMQQWMDQSLKDSEKERDTLSARFTGEPKQTDDKADKAAMSLSNLIPSIPRPHKARPVLPKVRSVIEPSPELDDDSSVESQNTTSAALGVGDISDEEKLAAIKDEFGDIAGLMEGDEPERLLADTKGTLFKLLFHATIPPDPLSSADKTDQPDVIHSGPVTIHRNGIQPSQRVWMELTPEMVTTYPSANESDRVRPIRSALSVQWRRAFDGALYKLAKMKWRSQTGKDSSDEWSYMRCCIPLDRTTLKGISPYHSFATFAGLEVGLDDTRQVDTCNRSAFQQDEYSPPEPPAIQKVKTPPADMLRRSFSLPRTPPAKPEQRPASPLRQNFFDSATSYIADDLQVISKHTHHLDFNIGVLNEQVWFTKALETAVAAAAERRYKADATLPPVVFQISGHDVVATDEDLDRLSRDSSSSEDSPHVEDEETGDTLLQETRKAERASLAAKVFGLKENEGVWINPRFICFWRRNTVAADIRYRFRVEDVKGATAAPSIKVGFVGMALHIHGHRDLRFEFWNKDSRDDMFSPGFFKESLGGFRDWLDNLLIDSWEACRDADVLIESPSTMSGIHIAEALKIPYFRAFTMPWTRTSAYPQAFMVPAFEMGPSFNYSTYVLFDNIIWKATAGQINRWRKKYLGIKSTDMATLSVTKVPFLYNFSSAVVPKPLDWHDDITITGYWNLEDSDTDWSPSPELEDFVSKAKQDGKPLVYISIIKAVEKADVRAIIAKGWSSRGGDPAKEGEDIKLPASCLGVDKIPHSWLFPKAAALIRATTDRVMIEKAARIGEKIRSESGVDQALQAIHHNVIRAGLDRRNLKWAS</sequence>
<feature type="region of interest" description="Disordered" evidence="2">
    <location>
        <begin position="508"/>
        <end position="531"/>
    </location>
</feature>
<dbReference type="InterPro" id="IPR004276">
    <property type="entry name" value="GlycoTrans_28_N"/>
</dbReference>
<dbReference type="InterPro" id="IPR050426">
    <property type="entry name" value="Glycosyltransferase_28"/>
</dbReference>
<feature type="compositionally biased region" description="Polar residues" evidence="2">
    <location>
        <begin position="84"/>
        <end position="94"/>
    </location>
</feature>
<accession>A0AAX4JZ62</accession>
<organism evidence="4 5">
    <name type="scientific">Kwoniella dendrophila CBS 6074</name>
    <dbReference type="NCBI Taxonomy" id="1295534"/>
    <lineage>
        <taxon>Eukaryota</taxon>
        <taxon>Fungi</taxon>
        <taxon>Dikarya</taxon>
        <taxon>Basidiomycota</taxon>
        <taxon>Agaricomycotina</taxon>
        <taxon>Tremellomycetes</taxon>
        <taxon>Tremellales</taxon>
        <taxon>Cryptococcaceae</taxon>
        <taxon>Kwoniella</taxon>
    </lineage>
</organism>
<dbReference type="SUPFAM" id="SSF53756">
    <property type="entry name" value="UDP-Glycosyltransferase/glycogen phosphorylase"/>
    <property type="match status" value="1"/>
</dbReference>
<feature type="compositionally biased region" description="Polar residues" evidence="2">
    <location>
        <begin position="33"/>
        <end position="43"/>
    </location>
</feature>
<reference evidence="4 5" key="1">
    <citation type="submission" date="2024-01" db="EMBL/GenBank/DDBJ databases">
        <title>Comparative genomics of Cryptococcus and Kwoniella reveals pathogenesis evolution and contrasting modes of karyotype evolution via chromosome fusion or intercentromeric recombination.</title>
        <authorList>
            <person name="Coelho M.A."/>
            <person name="David-Palma M."/>
            <person name="Shea T."/>
            <person name="Bowers K."/>
            <person name="McGinley-Smith S."/>
            <person name="Mohammad A.W."/>
            <person name="Gnirke A."/>
            <person name="Yurkov A.M."/>
            <person name="Nowrousian M."/>
            <person name="Sun S."/>
            <person name="Cuomo C.A."/>
            <person name="Heitman J."/>
        </authorList>
    </citation>
    <scope>NUCLEOTIDE SEQUENCE [LARGE SCALE GENOMIC DNA]</scope>
    <source>
        <strain evidence="4 5">CBS 6074</strain>
    </source>
</reference>
<dbReference type="CDD" id="cd03784">
    <property type="entry name" value="GT1_Gtf-like"/>
    <property type="match status" value="1"/>
</dbReference>
<dbReference type="GO" id="GO:0016906">
    <property type="term" value="F:sterol 3-beta-glucosyltransferase activity"/>
    <property type="evidence" value="ECO:0007669"/>
    <property type="project" value="UniProtKB-ARBA"/>
</dbReference>